<dbReference type="Pfam" id="PF01966">
    <property type="entry name" value="HD"/>
    <property type="match status" value="1"/>
</dbReference>
<evidence type="ECO:0000259" key="1">
    <source>
        <dbReference type="SMART" id="SM00471"/>
    </source>
</evidence>
<dbReference type="AlphaFoldDB" id="A0A1E4TGE1"/>
<dbReference type="GO" id="GO:0006203">
    <property type="term" value="P:dGTP catabolic process"/>
    <property type="evidence" value="ECO:0007669"/>
    <property type="project" value="TreeGrafter"/>
</dbReference>
<dbReference type="PANTHER" id="PTHR11373">
    <property type="entry name" value="DEOXYNUCLEOSIDE TRIPHOSPHATE TRIPHOSPHOHYDROLASE"/>
    <property type="match status" value="1"/>
</dbReference>
<evidence type="ECO:0000313" key="3">
    <source>
        <dbReference type="Proteomes" id="UP000095023"/>
    </source>
</evidence>
<gene>
    <name evidence="2" type="ORF">CANCADRAFT_110742</name>
</gene>
<evidence type="ECO:0000313" key="2">
    <source>
        <dbReference type="EMBL" id="ODV90789.1"/>
    </source>
</evidence>
<keyword evidence="3" id="KW-1185">Reference proteome</keyword>
<dbReference type="SMART" id="SM00471">
    <property type="entry name" value="HDc"/>
    <property type="match status" value="1"/>
</dbReference>
<name>A0A1E4TGE1_9ASCO</name>
<organism evidence="2 3">
    <name type="scientific">Tortispora caseinolytica NRRL Y-17796</name>
    <dbReference type="NCBI Taxonomy" id="767744"/>
    <lineage>
        <taxon>Eukaryota</taxon>
        <taxon>Fungi</taxon>
        <taxon>Dikarya</taxon>
        <taxon>Ascomycota</taxon>
        <taxon>Saccharomycotina</taxon>
        <taxon>Trigonopsidomycetes</taxon>
        <taxon>Trigonopsidales</taxon>
        <taxon>Trigonopsidaceae</taxon>
        <taxon>Tortispora</taxon>
    </lineage>
</organism>
<proteinExistence type="predicted"/>
<feature type="domain" description="HD/PDEase" evidence="1">
    <location>
        <begin position="84"/>
        <end position="198"/>
    </location>
</feature>
<dbReference type="SUPFAM" id="SSF109604">
    <property type="entry name" value="HD-domain/PDEase-like"/>
    <property type="match status" value="1"/>
</dbReference>
<sequence length="392" mass="43950">MSYNFTTPIKQQTSFHRKTPTKTAYRSPEVNLTETTIEISDIVYGEVTIDEKVLVDLISSPDFQRLKGVMQYGLSSTIPKLGVFPVSRYEHSIGAMLLVRRLGGAVEEQISALLHDISHTAMSHTLDVAFPDEGGSFHEVYKWEYLKRSQIPQILESHNYDFEVVCCEENYPLVERSTPALCADRVDYGIRDAMVYNLLTVSDAKELLNDLQAFPSADLSDPNRAIVFKTAEIAAKFAEAYRNTDVIGWSDPLSGVCSSIMGEIIRTAVKANIISKFDLWITDDELWKILRSYNNEKIATLLYQLDNVDSCQIVHTPDSNTIMLEFKRRRVNPPVRISSEKSMPLSQVAEEFSAAMSPSSSPFTKVFVRLDPNTPSSLGKRAALTDNSVLSV</sequence>
<dbReference type="InterPro" id="IPR003607">
    <property type="entry name" value="HD/PDEase_dom"/>
</dbReference>
<dbReference type="InterPro" id="IPR006674">
    <property type="entry name" value="HD_domain"/>
</dbReference>
<dbReference type="EMBL" id="KV453842">
    <property type="protein sequence ID" value="ODV90789.1"/>
    <property type="molecule type" value="Genomic_DNA"/>
</dbReference>
<dbReference type="GO" id="GO:0005634">
    <property type="term" value="C:nucleus"/>
    <property type="evidence" value="ECO:0007669"/>
    <property type="project" value="TreeGrafter"/>
</dbReference>
<protein>
    <recommendedName>
        <fullName evidence="1">HD/PDEase domain-containing protein</fullName>
    </recommendedName>
</protein>
<dbReference type="CDD" id="cd00077">
    <property type="entry name" value="HDc"/>
    <property type="match status" value="1"/>
</dbReference>
<dbReference type="OrthoDB" id="9991235at2759"/>
<reference evidence="3" key="1">
    <citation type="submission" date="2016-02" db="EMBL/GenBank/DDBJ databases">
        <title>Comparative genomics of biotechnologically important yeasts.</title>
        <authorList>
            <consortium name="DOE Joint Genome Institute"/>
            <person name="Riley R."/>
            <person name="Haridas S."/>
            <person name="Wolfe K.H."/>
            <person name="Lopes M.R."/>
            <person name="Hittinger C.T."/>
            <person name="Goker M."/>
            <person name="Salamov A."/>
            <person name="Wisecaver J."/>
            <person name="Long T.M."/>
            <person name="Aerts A.L."/>
            <person name="Barry K."/>
            <person name="Choi C."/>
            <person name="Clum A."/>
            <person name="Coughlan A.Y."/>
            <person name="Deshpande S."/>
            <person name="Douglass A.P."/>
            <person name="Hanson S.J."/>
            <person name="Klenk H.-P."/>
            <person name="Labutti K."/>
            <person name="Lapidus A."/>
            <person name="Lindquist E."/>
            <person name="Lipzen A."/>
            <person name="Meier-Kolthoff J.P."/>
            <person name="Ohm R.A."/>
            <person name="Otillar R.P."/>
            <person name="Pangilinan J."/>
            <person name="Peng Y."/>
            <person name="Rokas A."/>
            <person name="Rosa C.A."/>
            <person name="Scheuner C."/>
            <person name="Sibirny A.A."/>
            <person name="Slot J.C."/>
            <person name="Stielow J.B."/>
            <person name="Sun H."/>
            <person name="Kurtzman C.P."/>
            <person name="Blackwell M."/>
            <person name="Jeffries T.W."/>
            <person name="Grigoriev I.V."/>
        </authorList>
    </citation>
    <scope>NUCLEOTIDE SEQUENCE [LARGE SCALE GENOMIC DNA]</scope>
    <source>
        <strain evidence="3">NRRL Y-17796</strain>
    </source>
</reference>
<dbReference type="Proteomes" id="UP000095023">
    <property type="component" value="Unassembled WGS sequence"/>
</dbReference>
<dbReference type="InterPro" id="IPR050135">
    <property type="entry name" value="dGTPase-like"/>
</dbReference>
<accession>A0A1E4TGE1</accession>
<dbReference type="PANTHER" id="PTHR11373:SF4">
    <property type="entry name" value="DEOXYNUCLEOSIDE TRIPHOSPHATE TRIPHOSPHOHYDROLASE SAMHD1"/>
    <property type="match status" value="1"/>
</dbReference>
<dbReference type="GO" id="GO:0008832">
    <property type="term" value="F:dGTPase activity"/>
    <property type="evidence" value="ECO:0007669"/>
    <property type="project" value="TreeGrafter"/>
</dbReference>
<dbReference type="Gene3D" id="1.10.3210.10">
    <property type="entry name" value="Hypothetical protein af1432"/>
    <property type="match status" value="1"/>
</dbReference>